<dbReference type="Proteomes" id="UP000827284">
    <property type="component" value="Unassembled WGS sequence"/>
</dbReference>
<evidence type="ECO:0000256" key="1">
    <source>
        <dbReference type="SAM" id="Phobius"/>
    </source>
</evidence>
<dbReference type="AlphaFoldDB" id="A0A9P3HGE0"/>
<keyword evidence="1" id="KW-0812">Transmembrane</keyword>
<dbReference type="InterPro" id="IPR032675">
    <property type="entry name" value="LRR_dom_sf"/>
</dbReference>
<sequence>MREQTISDAFPPQLPGDNSYMFQAVYFAIMLPLVVYAIVEVMFSELRLRLSKLVANRMGSIQLWVKVVRTLLERLAAGDSVVVAVAVTFRTACSKRPTLPRLRLSPLELPEILFVVAPYIGLHGGRSICSSLRVCKTWHRSFIHLIWRDLELQGTQTPYRYILAKRGLIQSLVLRGNVPIRYAQLEYPHLSRLEVKANFGLIITELIHRHRKSLRHIRLRGMPHANDSHPFWSVLANLPRLQNLDMTNMVIMDNRKCLDLDVAFSTPWMELTLQNLSIYGHRPTAHLERTWHPNPPMLQKVVLRSILIKRLFADELASRLLRCSNLQSLEWDVTITDARHYCPLVPTEVDGNDQRALLWPCLTRLQLSVPNLADDKISAILMSLQRGLTELGLQLTAFGQLATNALIARHAQTLRDIDLEGCPTLTEAMEADIVTACPHLTAIRYDPDLLELHRAMMV</sequence>
<evidence type="ECO:0000313" key="3">
    <source>
        <dbReference type="Proteomes" id="UP000827284"/>
    </source>
</evidence>
<dbReference type="Gene3D" id="3.80.10.10">
    <property type="entry name" value="Ribonuclease Inhibitor"/>
    <property type="match status" value="1"/>
</dbReference>
<dbReference type="SUPFAM" id="SSF52047">
    <property type="entry name" value="RNI-like"/>
    <property type="match status" value="1"/>
</dbReference>
<keyword evidence="1" id="KW-1133">Transmembrane helix</keyword>
<evidence type="ECO:0008006" key="4">
    <source>
        <dbReference type="Google" id="ProtNLM"/>
    </source>
</evidence>
<protein>
    <recommendedName>
        <fullName evidence="4">F-box domain-containing protein</fullName>
    </recommendedName>
</protein>
<feature type="transmembrane region" description="Helical" evidence="1">
    <location>
        <begin position="20"/>
        <end position="43"/>
    </location>
</feature>
<dbReference type="OrthoDB" id="2354556at2759"/>
<comment type="caution">
    <text evidence="2">The sequence shown here is derived from an EMBL/GenBank/DDBJ whole genome shotgun (WGS) entry which is preliminary data.</text>
</comment>
<proteinExistence type="predicted"/>
<dbReference type="EMBL" id="BQFW01000012">
    <property type="protein sequence ID" value="GJJ76085.1"/>
    <property type="molecule type" value="Genomic_DNA"/>
</dbReference>
<name>A0A9P3HGE0_9FUNG</name>
<gene>
    <name evidence="2" type="ORF">EMPS_08444</name>
</gene>
<keyword evidence="3" id="KW-1185">Reference proteome</keyword>
<reference evidence="2" key="1">
    <citation type="submission" date="2021-11" db="EMBL/GenBank/DDBJ databases">
        <authorList>
            <person name="Herlambang A."/>
            <person name="Guo Y."/>
            <person name="Takashima Y."/>
            <person name="Nishizawa T."/>
        </authorList>
    </citation>
    <scope>NUCLEOTIDE SEQUENCE</scope>
    <source>
        <strain evidence="2">E1425</strain>
    </source>
</reference>
<reference evidence="2" key="2">
    <citation type="journal article" date="2022" name="Microbiol. Resour. Announc.">
        <title>Whole-Genome Sequence of Entomortierella parvispora E1425, a Mucoromycotan Fungus Associated with Burkholderiaceae-Related Endosymbiotic Bacteria.</title>
        <authorList>
            <person name="Herlambang A."/>
            <person name="Guo Y."/>
            <person name="Takashima Y."/>
            <person name="Narisawa K."/>
            <person name="Ohta H."/>
            <person name="Nishizawa T."/>
        </authorList>
    </citation>
    <scope>NUCLEOTIDE SEQUENCE</scope>
    <source>
        <strain evidence="2">E1425</strain>
    </source>
</reference>
<organism evidence="2 3">
    <name type="scientific">Entomortierella parvispora</name>
    <dbReference type="NCBI Taxonomy" id="205924"/>
    <lineage>
        <taxon>Eukaryota</taxon>
        <taxon>Fungi</taxon>
        <taxon>Fungi incertae sedis</taxon>
        <taxon>Mucoromycota</taxon>
        <taxon>Mortierellomycotina</taxon>
        <taxon>Mortierellomycetes</taxon>
        <taxon>Mortierellales</taxon>
        <taxon>Mortierellaceae</taxon>
        <taxon>Entomortierella</taxon>
    </lineage>
</organism>
<accession>A0A9P3HGE0</accession>
<keyword evidence="1" id="KW-0472">Membrane</keyword>
<evidence type="ECO:0000313" key="2">
    <source>
        <dbReference type="EMBL" id="GJJ76085.1"/>
    </source>
</evidence>